<dbReference type="EMBL" id="LAZR01029216">
    <property type="protein sequence ID" value="KKL60250.1"/>
    <property type="molecule type" value="Genomic_DNA"/>
</dbReference>
<dbReference type="Pfam" id="PF05063">
    <property type="entry name" value="MT-A70"/>
    <property type="match status" value="1"/>
</dbReference>
<reference evidence="4" key="1">
    <citation type="journal article" date="2015" name="Nature">
        <title>Complex archaea that bridge the gap between prokaryotes and eukaryotes.</title>
        <authorList>
            <person name="Spang A."/>
            <person name="Saw J.H."/>
            <person name="Jorgensen S.L."/>
            <person name="Zaremba-Niedzwiedzka K."/>
            <person name="Martijn J."/>
            <person name="Lind A.E."/>
            <person name="van Eijk R."/>
            <person name="Schleper C."/>
            <person name="Guy L."/>
            <person name="Ettema T.J."/>
        </authorList>
    </citation>
    <scope>NUCLEOTIDE SEQUENCE</scope>
</reference>
<name>A0A0F9FSA0_9ZZZZ</name>
<dbReference type="GO" id="GO:0001734">
    <property type="term" value="F:mRNA m(6)A methyltransferase activity"/>
    <property type="evidence" value="ECO:0007669"/>
    <property type="project" value="UniProtKB-ARBA"/>
</dbReference>
<dbReference type="PROSITE" id="PS51143">
    <property type="entry name" value="MT_A70"/>
    <property type="match status" value="1"/>
</dbReference>
<dbReference type="GO" id="GO:0003676">
    <property type="term" value="F:nucleic acid binding"/>
    <property type="evidence" value="ECO:0007669"/>
    <property type="project" value="InterPro"/>
</dbReference>
<dbReference type="InterPro" id="IPR002052">
    <property type="entry name" value="DNA_methylase_N6_adenine_CS"/>
</dbReference>
<keyword evidence="1" id="KW-0489">Methyltransferase</keyword>
<comment type="caution">
    <text evidence="4">The sequence shown here is derived from an EMBL/GenBank/DDBJ whole genome shotgun (WGS) entry which is preliminary data.</text>
</comment>
<dbReference type="PANTHER" id="PTHR12829:SF7">
    <property type="entry name" value="N6-ADENOSINE-METHYLTRANSFERASE CATALYTIC SUBUNIT"/>
    <property type="match status" value="1"/>
</dbReference>
<dbReference type="SUPFAM" id="SSF53335">
    <property type="entry name" value="S-adenosyl-L-methionine-dependent methyltransferases"/>
    <property type="match status" value="1"/>
</dbReference>
<evidence type="ECO:0008006" key="5">
    <source>
        <dbReference type="Google" id="ProtNLM"/>
    </source>
</evidence>
<keyword evidence="2" id="KW-0808">Transferase</keyword>
<accession>A0A0F9FSA0</accession>
<proteinExistence type="predicted"/>
<dbReference type="PANTHER" id="PTHR12829">
    <property type="entry name" value="N6-ADENOSINE-METHYLTRANSFERASE"/>
    <property type="match status" value="1"/>
</dbReference>
<organism evidence="4">
    <name type="scientific">marine sediment metagenome</name>
    <dbReference type="NCBI Taxonomy" id="412755"/>
    <lineage>
        <taxon>unclassified sequences</taxon>
        <taxon>metagenomes</taxon>
        <taxon>ecological metagenomes</taxon>
    </lineage>
</organism>
<gene>
    <name evidence="4" type="ORF">LCGC14_2207190</name>
</gene>
<protein>
    <recommendedName>
        <fullName evidence="5">DNA methyltransferase</fullName>
    </recommendedName>
</protein>
<evidence type="ECO:0000256" key="2">
    <source>
        <dbReference type="ARBA" id="ARBA00022679"/>
    </source>
</evidence>
<evidence type="ECO:0000256" key="1">
    <source>
        <dbReference type="ARBA" id="ARBA00022603"/>
    </source>
</evidence>
<dbReference type="PROSITE" id="PS00092">
    <property type="entry name" value="N6_MTASE"/>
    <property type="match status" value="1"/>
</dbReference>
<dbReference type="InterPro" id="IPR007757">
    <property type="entry name" value="MT-A70-like"/>
</dbReference>
<dbReference type="GO" id="GO:0032259">
    <property type="term" value="P:methylation"/>
    <property type="evidence" value="ECO:0007669"/>
    <property type="project" value="UniProtKB-KW"/>
</dbReference>
<dbReference type="InterPro" id="IPR029063">
    <property type="entry name" value="SAM-dependent_MTases_sf"/>
</dbReference>
<keyword evidence="3" id="KW-0949">S-adenosyl-L-methionine</keyword>
<evidence type="ECO:0000313" key="4">
    <source>
        <dbReference type="EMBL" id="KKL60250.1"/>
    </source>
</evidence>
<dbReference type="Gene3D" id="3.40.50.150">
    <property type="entry name" value="Vaccinia Virus protein VP39"/>
    <property type="match status" value="1"/>
</dbReference>
<evidence type="ECO:0000256" key="3">
    <source>
        <dbReference type="ARBA" id="ARBA00022691"/>
    </source>
</evidence>
<sequence>MSLVNSQPSKKYNIILADPPWQFRNYSDKWHEAHDESRWVGKHYSTMTLDDICNLPLSDITADDCVLFLWSTSPTLKYALRVIEEWGFTYKTKAFCWAKKNTQSDSFFTGMGFWTRANTEDCLLATKGHPKRIAKDVRQLVISPRLAHSEKPPEVRDRIVQLMGDLPRIELFARRKVEGWDCWGNEVDSDIDL</sequence>
<dbReference type="AlphaFoldDB" id="A0A0F9FSA0"/>